<organism evidence="1">
    <name type="scientific">Arundo donax</name>
    <name type="common">Giant reed</name>
    <name type="synonym">Donax arundinaceus</name>
    <dbReference type="NCBI Taxonomy" id="35708"/>
    <lineage>
        <taxon>Eukaryota</taxon>
        <taxon>Viridiplantae</taxon>
        <taxon>Streptophyta</taxon>
        <taxon>Embryophyta</taxon>
        <taxon>Tracheophyta</taxon>
        <taxon>Spermatophyta</taxon>
        <taxon>Magnoliopsida</taxon>
        <taxon>Liliopsida</taxon>
        <taxon>Poales</taxon>
        <taxon>Poaceae</taxon>
        <taxon>PACMAD clade</taxon>
        <taxon>Arundinoideae</taxon>
        <taxon>Arundineae</taxon>
        <taxon>Arundo</taxon>
    </lineage>
</organism>
<proteinExistence type="predicted"/>
<protein>
    <submittedName>
        <fullName evidence="1">Uncharacterized protein</fullName>
    </submittedName>
</protein>
<accession>A0A0A9D6C7</accession>
<dbReference type="AlphaFoldDB" id="A0A0A9D6C7"/>
<evidence type="ECO:0000313" key="1">
    <source>
        <dbReference type="EMBL" id="JAD79307.1"/>
    </source>
</evidence>
<reference evidence="1" key="2">
    <citation type="journal article" date="2015" name="Data Brief">
        <title>Shoot transcriptome of the giant reed, Arundo donax.</title>
        <authorList>
            <person name="Barrero R.A."/>
            <person name="Guerrero F.D."/>
            <person name="Moolhuijzen P."/>
            <person name="Goolsby J.A."/>
            <person name="Tidwell J."/>
            <person name="Bellgard S.E."/>
            <person name="Bellgard M.I."/>
        </authorList>
    </citation>
    <scope>NUCLEOTIDE SEQUENCE</scope>
    <source>
        <tissue evidence="1">Shoot tissue taken approximately 20 cm above the soil surface</tissue>
    </source>
</reference>
<dbReference type="EMBL" id="GBRH01218588">
    <property type="protein sequence ID" value="JAD79307.1"/>
    <property type="molecule type" value="Transcribed_RNA"/>
</dbReference>
<reference evidence="1" key="1">
    <citation type="submission" date="2014-09" db="EMBL/GenBank/DDBJ databases">
        <authorList>
            <person name="Magalhaes I.L.F."/>
            <person name="Oliveira U."/>
            <person name="Santos F.R."/>
            <person name="Vidigal T.H.D.A."/>
            <person name="Brescovit A.D."/>
            <person name="Santos A.J."/>
        </authorList>
    </citation>
    <scope>NUCLEOTIDE SEQUENCE</scope>
    <source>
        <tissue evidence="1">Shoot tissue taken approximately 20 cm above the soil surface</tissue>
    </source>
</reference>
<name>A0A0A9D6C7_ARUDO</name>
<sequence>MPDMEHSLQCRNFEVLYGPAGHLDDLVKAAALT</sequence>